<keyword evidence="17" id="KW-1185">Reference proteome</keyword>
<protein>
    <recommendedName>
        <fullName evidence="10">Enoyl-CoA hydratase, mitochondrial</fullName>
        <ecNumber evidence="3">4.2.1.17</ecNumber>
        <ecNumber evidence="2">5.3.3.8</ecNumber>
    </recommendedName>
    <alternativeName>
        <fullName evidence="12">Enoyl-CoA hydratase 1</fullName>
    </alternativeName>
    <alternativeName>
        <fullName evidence="11">Short-chain enoyl-CoA hydratase</fullName>
    </alternativeName>
</protein>
<dbReference type="InterPro" id="IPR029045">
    <property type="entry name" value="ClpP/crotonase-like_dom_sf"/>
</dbReference>
<evidence type="ECO:0000256" key="11">
    <source>
        <dbReference type="ARBA" id="ARBA00041421"/>
    </source>
</evidence>
<dbReference type="SUPFAM" id="SSF52096">
    <property type="entry name" value="ClpP/crotonase"/>
    <property type="match status" value="1"/>
</dbReference>
<dbReference type="PANTHER" id="PTHR11941:SF54">
    <property type="entry name" value="ENOYL-COA HYDRATASE, MITOCHONDRIAL"/>
    <property type="match status" value="1"/>
</dbReference>
<dbReference type="PROSITE" id="PS00166">
    <property type="entry name" value="ENOYL_COA_HYDRATASE"/>
    <property type="match status" value="1"/>
</dbReference>
<dbReference type="EMBL" id="OU015569">
    <property type="protein sequence ID" value="CAG5099323.1"/>
    <property type="molecule type" value="Genomic_DNA"/>
</dbReference>
<comment type="subunit">
    <text evidence="9">Homohexamer; dimer of trimers.</text>
</comment>
<evidence type="ECO:0000256" key="2">
    <source>
        <dbReference type="ARBA" id="ARBA00012064"/>
    </source>
</evidence>
<comment type="catalytic activity">
    <reaction evidence="13">
        <text>2-methylpropenoyl-CoA + H2O = (S)-3-hydroxyisobutanoyl-CoA</text>
        <dbReference type="Rhea" id="RHEA:31175"/>
        <dbReference type="ChEBI" id="CHEBI:15377"/>
        <dbReference type="ChEBI" id="CHEBI:62500"/>
        <dbReference type="ChEBI" id="CHEBI:62611"/>
    </reaction>
    <physiologicalReaction direction="left-to-right" evidence="13">
        <dbReference type="Rhea" id="RHEA:31176"/>
    </physiologicalReaction>
</comment>
<dbReference type="InterPro" id="IPR014748">
    <property type="entry name" value="Enoyl-CoA_hydra_C"/>
</dbReference>
<organism evidence="16 17">
    <name type="scientific">Oikopleura dioica</name>
    <name type="common">Tunicate</name>
    <dbReference type="NCBI Taxonomy" id="34765"/>
    <lineage>
        <taxon>Eukaryota</taxon>
        <taxon>Metazoa</taxon>
        <taxon>Chordata</taxon>
        <taxon>Tunicata</taxon>
        <taxon>Appendicularia</taxon>
        <taxon>Copelata</taxon>
        <taxon>Oikopleuridae</taxon>
        <taxon>Oikopleura</taxon>
    </lineage>
</organism>
<dbReference type="EC" id="4.2.1.17" evidence="3"/>
<evidence type="ECO:0000256" key="8">
    <source>
        <dbReference type="ARBA" id="ARBA00036765"/>
    </source>
</evidence>
<dbReference type="PANTHER" id="PTHR11941">
    <property type="entry name" value="ENOYL-COA HYDRATASE-RELATED"/>
    <property type="match status" value="1"/>
</dbReference>
<evidence type="ECO:0000256" key="3">
    <source>
        <dbReference type="ARBA" id="ARBA00012076"/>
    </source>
</evidence>
<comment type="catalytic activity">
    <reaction evidence="5">
        <text>a (3S)-3-hydroxyacyl-CoA = a (2E)-enoyl-CoA + H2O</text>
        <dbReference type="Rhea" id="RHEA:16105"/>
        <dbReference type="ChEBI" id="CHEBI:15377"/>
        <dbReference type="ChEBI" id="CHEBI:57318"/>
        <dbReference type="ChEBI" id="CHEBI:58856"/>
        <dbReference type="EC" id="4.2.1.17"/>
    </reaction>
    <physiologicalReaction direction="right-to-left" evidence="5">
        <dbReference type="Rhea" id="RHEA:16107"/>
    </physiologicalReaction>
</comment>
<comment type="catalytic activity">
    <reaction evidence="8">
        <text>(3S)-3-hydroxybutanoyl-CoA = (2E)-butenoyl-CoA + H2O</text>
        <dbReference type="Rhea" id="RHEA:26558"/>
        <dbReference type="ChEBI" id="CHEBI:15377"/>
        <dbReference type="ChEBI" id="CHEBI:57316"/>
        <dbReference type="ChEBI" id="CHEBI:57332"/>
    </reaction>
    <physiologicalReaction direction="right-to-left" evidence="8">
        <dbReference type="Rhea" id="RHEA:26560"/>
    </physiologicalReaction>
</comment>
<evidence type="ECO:0000256" key="1">
    <source>
        <dbReference type="ARBA" id="ARBA00005254"/>
    </source>
</evidence>
<evidence type="ECO:0000256" key="9">
    <source>
        <dbReference type="ARBA" id="ARBA00038629"/>
    </source>
</evidence>
<accession>A0ABN7SK52</accession>
<reference evidence="16 17" key="1">
    <citation type="submission" date="2021-04" db="EMBL/GenBank/DDBJ databases">
        <authorList>
            <person name="Bliznina A."/>
        </authorList>
    </citation>
    <scope>NUCLEOTIDE SEQUENCE [LARGE SCALE GENOMIC DNA]</scope>
</reference>
<dbReference type="Proteomes" id="UP001158576">
    <property type="component" value="Chromosome XSR"/>
</dbReference>
<evidence type="ECO:0000256" key="4">
    <source>
        <dbReference type="ARBA" id="ARBA00023239"/>
    </source>
</evidence>
<sequence>MLRKATVRLTRPIAARSLTSENRWSGDFIHVSHTDAKVGLIELDRPKALNALCDGLMLEVAKALDEFDADKSIGAVIITGRGRAFAAGADIKEMLPLNYAQVAGGDFLAHWGRVSKNTKPVLAAVNGFAFGGGCELAMMCDIMYASDKAVFGQPEIKLGTIPGAGGTQRLTRAVGKSLAMEMCLSGEPIKADQALVAGLVSKVVPGDQLLDEAHKTAAKIAEMSQLTTAICKEAVNVAFESTLAEGVRFERRMFHATFGTEDRREGMSAFAEKRKANFKDC</sequence>
<comment type="catalytic activity">
    <reaction evidence="14">
        <text>3-hydroxyisovaleryl-CoA = 3-methylbut-2-enoyl-CoA + H2O</text>
        <dbReference type="Rhea" id="RHEA:31079"/>
        <dbReference type="ChEBI" id="CHEBI:15377"/>
        <dbReference type="ChEBI" id="CHEBI:57344"/>
        <dbReference type="ChEBI" id="CHEBI:62555"/>
    </reaction>
    <physiologicalReaction direction="right-to-left" evidence="14">
        <dbReference type="Rhea" id="RHEA:31081"/>
    </physiologicalReaction>
</comment>
<evidence type="ECO:0000313" key="17">
    <source>
        <dbReference type="Proteomes" id="UP001158576"/>
    </source>
</evidence>
<gene>
    <name evidence="16" type="ORF">OKIOD_LOCUS8004</name>
</gene>
<dbReference type="InterPro" id="IPR001753">
    <property type="entry name" value="Enoyl-CoA_hydra/iso"/>
</dbReference>
<evidence type="ECO:0000256" key="12">
    <source>
        <dbReference type="ARBA" id="ARBA00042381"/>
    </source>
</evidence>
<evidence type="ECO:0000256" key="7">
    <source>
        <dbReference type="ARBA" id="ARBA00036643"/>
    </source>
</evidence>
<evidence type="ECO:0000256" key="10">
    <source>
        <dbReference type="ARBA" id="ARBA00041110"/>
    </source>
</evidence>
<dbReference type="EC" id="5.3.3.8" evidence="2"/>
<comment type="catalytic activity">
    <reaction evidence="6">
        <text>3-hydroxypropanoyl-CoA = acryloyl-CoA + H2O</text>
        <dbReference type="Rhea" id="RHEA:26518"/>
        <dbReference type="ChEBI" id="CHEBI:15377"/>
        <dbReference type="ChEBI" id="CHEBI:57367"/>
        <dbReference type="ChEBI" id="CHEBI:58528"/>
    </reaction>
    <physiologicalReaction direction="right-to-left" evidence="6">
        <dbReference type="Rhea" id="RHEA:26520"/>
    </physiologicalReaction>
</comment>
<comment type="similarity">
    <text evidence="1 15">Belongs to the enoyl-CoA hydratase/isomerase family.</text>
</comment>
<dbReference type="Gene3D" id="3.90.226.10">
    <property type="entry name" value="2-enoyl-CoA Hydratase, Chain A, domain 1"/>
    <property type="match status" value="1"/>
</dbReference>
<evidence type="ECO:0000256" key="14">
    <source>
        <dbReference type="ARBA" id="ARBA00052675"/>
    </source>
</evidence>
<evidence type="ECO:0000256" key="5">
    <source>
        <dbReference type="ARBA" id="ARBA00035854"/>
    </source>
</evidence>
<evidence type="ECO:0000256" key="13">
    <source>
        <dbReference type="ARBA" id="ARBA00051535"/>
    </source>
</evidence>
<name>A0ABN7SK52_OIKDI</name>
<dbReference type="Gene3D" id="1.10.12.10">
    <property type="entry name" value="Lyase 2-enoyl-coa Hydratase, Chain A, domain 2"/>
    <property type="match status" value="1"/>
</dbReference>
<evidence type="ECO:0000313" key="16">
    <source>
        <dbReference type="EMBL" id="CAG5099323.1"/>
    </source>
</evidence>
<keyword evidence="4" id="KW-0456">Lyase</keyword>
<evidence type="ECO:0000256" key="15">
    <source>
        <dbReference type="RuleBase" id="RU003707"/>
    </source>
</evidence>
<dbReference type="CDD" id="cd06558">
    <property type="entry name" value="crotonase-like"/>
    <property type="match status" value="1"/>
</dbReference>
<evidence type="ECO:0000256" key="6">
    <source>
        <dbReference type="ARBA" id="ARBA00036137"/>
    </source>
</evidence>
<proteinExistence type="inferred from homology"/>
<comment type="catalytic activity">
    <reaction evidence="7">
        <text>3-hydroxybutanoyl-CoA = (2E)-butenoyl-CoA + H2O</text>
        <dbReference type="Rhea" id="RHEA:45584"/>
        <dbReference type="ChEBI" id="CHEBI:15377"/>
        <dbReference type="ChEBI" id="CHEBI:57332"/>
        <dbReference type="ChEBI" id="CHEBI:78611"/>
    </reaction>
    <physiologicalReaction direction="right-to-left" evidence="7">
        <dbReference type="Rhea" id="RHEA:45586"/>
    </physiologicalReaction>
</comment>
<dbReference type="InterPro" id="IPR018376">
    <property type="entry name" value="Enoyl-CoA_hyd/isom_CS"/>
</dbReference>
<dbReference type="Pfam" id="PF00378">
    <property type="entry name" value="ECH_1"/>
    <property type="match status" value="1"/>
</dbReference>